<dbReference type="EMBL" id="ML986582">
    <property type="protein sequence ID" value="KAF2269501.1"/>
    <property type="molecule type" value="Genomic_DNA"/>
</dbReference>
<accession>A0A9P4NA82</accession>
<evidence type="ECO:0000313" key="2">
    <source>
        <dbReference type="Proteomes" id="UP000800093"/>
    </source>
</evidence>
<dbReference type="Proteomes" id="UP000800093">
    <property type="component" value="Unassembled WGS sequence"/>
</dbReference>
<name>A0A9P4NA82_9PLEO</name>
<sequence length="95" mass="10473">MLSKGRSISIPDGNYLTHTPSICLGYIIIFTTASMSSLHDIVICMHLLLCHFWSAFHQPLHFLAANLFSEPHELCSPPPASADIHSVTPIISFVL</sequence>
<comment type="caution">
    <text evidence="1">The sequence shown here is derived from an EMBL/GenBank/DDBJ whole genome shotgun (WGS) entry which is preliminary data.</text>
</comment>
<dbReference type="AlphaFoldDB" id="A0A9P4NA82"/>
<evidence type="ECO:0000313" key="1">
    <source>
        <dbReference type="EMBL" id="KAF2269501.1"/>
    </source>
</evidence>
<keyword evidence="2" id="KW-1185">Reference proteome</keyword>
<protein>
    <submittedName>
        <fullName evidence="1">Uncharacterized protein</fullName>
    </submittedName>
</protein>
<organism evidence="1 2">
    <name type="scientific">Lojkania enalia</name>
    <dbReference type="NCBI Taxonomy" id="147567"/>
    <lineage>
        <taxon>Eukaryota</taxon>
        <taxon>Fungi</taxon>
        <taxon>Dikarya</taxon>
        <taxon>Ascomycota</taxon>
        <taxon>Pezizomycotina</taxon>
        <taxon>Dothideomycetes</taxon>
        <taxon>Pleosporomycetidae</taxon>
        <taxon>Pleosporales</taxon>
        <taxon>Pleosporales incertae sedis</taxon>
        <taxon>Lojkania</taxon>
    </lineage>
</organism>
<proteinExistence type="predicted"/>
<reference evidence="2" key="1">
    <citation type="journal article" date="2020" name="Stud. Mycol.">
        <title>101 Dothideomycetes genomes: A test case for predicting lifestyles and emergence of pathogens.</title>
        <authorList>
            <person name="Haridas S."/>
            <person name="Albert R."/>
            <person name="Binder M."/>
            <person name="Bloem J."/>
            <person name="LaButti K."/>
            <person name="Salamov A."/>
            <person name="Andreopoulos B."/>
            <person name="Baker S."/>
            <person name="Barry K."/>
            <person name="Bills G."/>
            <person name="Bluhm B."/>
            <person name="Cannon C."/>
            <person name="Castanera R."/>
            <person name="Culley D."/>
            <person name="Daum C."/>
            <person name="Ezra D."/>
            <person name="Gonzalez J."/>
            <person name="Henrissat B."/>
            <person name="Kuo A."/>
            <person name="Liang C."/>
            <person name="Lipzen A."/>
            <person name="Lutzoni F."/>
            <person name="Magnuson J."/>
            <person name="Mondo S."/>
            <person name="Nolan M."/>
            <person name="Ohm R."/>
            <person name="Pangilinan J."/>
            <person name="Park H.-J."/>
            <person name="Ramirez L."/>
            <person name="Alfaro M."/>
            <person name="Sun H."/>
            <person name="Tritt A."/>
            <person name="Yoshinaga Y."/>
            <person name="Zwiers L.-H."/>
            <person name="Turgeon B."/>
            <person name="Goodwin S."/>
            <person name="Spatafora J."/>
            <person name="Crous P."/>
            <person name="Grigoriev I."/>
        </authorList>
    </citation>
    <scope>NUCLEOTIDE SEQUENCE [LARGE SCALE GENOMIC DNA]</scope>
    <source>
        <strain evidence="2">CBS 304.66</strain>
    </source>
</reference>
<gene>
    <name evidence="1" type="ORF">CC78DRAFT_281801</name>
</gene>